<dbReference type="Gene3D" id="3.20.20.370">
    <property type="entry name" value="Glycoside hydrolase/deacetylase"/>
    <property type="match status" value="1"/>
</dbReference>
<keyword evidence="6" id="KW-1185">Reference proteome</keyword>
<dbReference type="Pfam" id="PF01522">
    <property type="entry name" value="Polysacc_deac_1"/>
    <property type="match status" value="1"/>
</dbReference>
<dbReference type="RefSeq" id="WP_111592469.1">
    <property type="nucleotide sequence ID" value="NZ_QLMA01000004.1"/>
</dbReference>
<name>A0A327W0Z0_9BACT</name>
<organism evidence="5 6">
    <name type="scientific">Chitinophaga dinghuensis</name>
    <dbReference type="NCBI Taxonomy" id="1539050"/>
    <lineage>
        <taxon>Bacteria</taxon>
        <taxon>Pseudomonadati</taxon>
        <taxon>Bacteroidota</taxon>
        <taxon>Chitinophagia</taxon>
        <taxon>Chitinophagales</taxon>
        <taxon>Chitinophagaceae</taxon>
        <taxon>Chitinophaga</taxon>
    </lineage>
</organism>
<dbReference type="InterPro" id="IPR002509">
    <property type="entry name" value="NODB_dom"/>
</dbReference>
<dbReference type="EMBL" id="QLMA01000004">
    <property type="protein sequence ID" value="RAJ81906.1"/>
    <property type="molecule type" value="Genomic_DNA"/>
</dbReference>
<comment type="subcellular location">
    <subcellularLocation>
        <location evidence="1">Secreted</location>
    </subcellularLocation>
</comment>
<dbReference type="GO" id="GO:0005576">
    <property type="term" value="C:extracellular region"/>
    <property type="evidence" value="ECO:0007669"/>
    <property type="project" value="UniProtKB-SubCell"/>
</dbReference>
<comment type="caution">
    <text evidence="5">The sequence shown here is derived from an EMBL/GenBank/DDBJ whole genome shotgun (WGS) entry which is preliminary data.</text>
</comment>
<gene>
    <name evidence="5" type="ORF">CLV59_104131</name>
</gene>
<dbReference type="CDD" id="cd10918">
    <property type="entry name" value="CE4_NodB_like_5s_6s"/>
    <property type="match status" value="1"/>
</dbReference>
<evidence type="ECO:0000259" key="4">
    <source>
        <dbReference type="PROSITE" id="PS51677"/>
    </source>
</evidence>
<dbReference type="Proteomes" id="UP000249819">
    <property type="component" value="Unassembled WGS sequence"/>
</dbReference>
<evidence type="ECO:0000313" key="6">
    <source>
        <dbReference type="Proteomes" id="UP000249819"/>
    </source>
</evidence>
<dbReference type="GO" id="GO:0005975">
    <property type="term" value="P:carbohydrate metabolic process"/>
    <property type="evidence" value="ECO:0007669"/>
    <property type="project" value="InterPro"/>
</dbReference>
<feature type="signal peptide" evidence="3">
    <location>
        <begin position="1"/>
        <end position="20"/>
    </location>
</feature>
<dbReference type="PROSITE" id="PS51677">
    <property type="entry name" value="NODB"/>
    <property type="match status" value="1"/>
</dbReference>
<dbReference type="SUPFAM" id="SSF88713">
    <property type="entry name" value="Glycoside hydrolase/deacetylase"/>
    <property type="match status" value="1"/>
</dbReference>
<sequence length="242" mass="27415">MKNVLILLIACFSICTNSHAQTLIPILCYHNIHLGNGVKSNIMHITRDQLNAQLKSLADSGYHTMLPDDLVKYMQSGRHVSPKTFMITFDDSHEEHFSIADSLLRHYGFRGVFFVMTIPLGKHGYLTAAQVKLLSDRGHVIAAHTWDHPFLRPSGKMDWKKELDAPKQQLEKIIGKPVLYFAYPYGEWNDTMISHLKSSGYKAAFQLGAPRRNGLYTIPRMMVDGRLSGPALQRKMAVFMGE</sequence>
<dbReference type="InterPro" id="IPR011330">
    <property type="entry name" value="Glyco_hydro/deAcase_b/a-brl"/>
</dbReference>
<dbReference type="OrthoDB" id="9778320at2"/>
<dbReference type="PANTHER" id="PTHR34216">
    <property type="match status" value="1"/>
</dbReference>
<dbReference type="GO" id="GO:0016810">
    <property type="term" value="F:hydrolase activity, acting on carbon-nitrogen (but not peptide) bonds"/>
    <property type="evidence" value="ECO:0007669"/>
    <property type="project" value="InterPro"/>
</dbReference>
<keyword evidence="2 3" id="KW-0732">Signal</keyword>
<evidence type="ECO:0000256" key="3">
    <source>
        <dbReference type="SAM" id="SignalP"/>
    </source>
</evidence>
<evidence type="ECO:0000256" key="1">
    <source>
        <dbReference type="ARBA" id="ARBA00004613"/>
    </source>
</evidence>
<evidence type="ECO:0000313" key="5">
    <source>
        <dbReference type="EMBL" id="RAJ81906.1"/>
    </source>
</evidence>
<evidence type="ECO:0000256" key="2">
    <source>
        <dbReference type="ARBA" id="ARBA00022729"/>
    </source>
</evidence>
<dbReference type="InterPro" id="IPR051398">
    <property type="entry name" value="Polysacch_Deacetylase"/>
</dbReference>
<feature type="chain" id="PRO_5016424276" evidence="3">
    <location>
        <begin position="21"/>
        <end position="242"/>
    </location>
</feature>
<proteinExistence type="predicted"/>
<protein>
    <submittedName>
        <fullName evidence="5">Polysaccharide deacetylase</fullName>
    </submittedName>
</protein>
<dbReference type="PANTHER" id="PTHR34216:SF3">
    <property type="entry name" value="POLY-BETA-1,6-N-ACETYL-D-GLUCOSAMINE N-DEACETYLASE"/>
    <property type="match status" value="1"/>
</dbReference>
<accession>A0A327W0Z0</accession>
<dbReference type="AlphaFoldDB" id="A0A327W0Z0"/>
<reference evidence="5 6" key="1">
    <citation type="submission" date="2018-06" db="EMBL/GenBank/DDBJ databases">
        <title>Genomic Encyclopedia of Archaeal and Bacterial Type Strains, Phase II (KMG-II): from individual species to whole genera.</title>
        <authorList>
            <person name="Goeker M."/>
        </authorList>
    </citation>
    <scope>NUCLEOTIDE SEQUENCE [LARGE SCALE GENOMIC DNA]</scope>
    <source>
        <strain evidence="5 6">DSM 29821</strain>
    </source>
</reference>
<feature type="domain" description="NodB homology" evidence="4">
    <location>
        <begin position="83"/>
        <end position="242"/>
    </location>
</feature>